<dbReference type="Gene3D" id="3.30.565.10">
    <property type="entry name" value="Histidine kinase-like ATPase, C-terminal domain"/>
    <property type="match status" value="1"/>
</dbReference>
<name>A0A2I8VHQ7_9EURY</name>
<dbReference type="SMART" id="SM00387">
    <property type="entry name" value="HATPase_c"/>
    <property type="match status" value="1"/>
</dbReference>
<keyword evidence="7" id="KW-0472">Membrane</keyword>
<dbReference type="GO" id="GO:0004673">
    <property type="term" value="F:protein histidine kinase activity"/>
    <property type="evidence" value="ECO:0007669"/>
    <property type="project" value="UniProtKB-EC"/>
</dbReference>
<evidence type="ECO:0000256" key="4">
    <source>
        <dbReference type="ARBA" id="ARBA00022741"/>
    </source>
</evidence>
<evidence type="ECO:0000313" key="9">
    <source>
        <dbReference type="EMBL" id="AUV80589.1"/>
    </source>
</evidence>
<dbReference type="InterPro" id="IPR003594">
    <property type="entry name" value="HATPase_dom"/>
</dbReference>
<dbReference type="KEGG" id="srub:C2R22_02035"/>
<evidence type="ECO:0000259" key="8">
    <source>
        <dbReference type="PROSITE" id="PS50109"/>
    </source>
</evidence>
<proteinExistence type="predicted"/>
<dbReference type="Proteomes" id="UP000236584">
    <property type="component" value="Chromosome"/>
</dbReference>
<dbReference type="GO" id="GO:0005524">
    <property type="term" value="F:ATP binding"/>
    <property type="evidence" value="ECO:0007669"/>
    <property type="project" value="UniProtKB-KW"/>
</dbReference>
<dbReference type="InterPro" id="IPR036890">
    <property type="entry name" value="HATPase_C_sf"/>
</dbReference>
<evidence type="ECO:0000256" key="1">
    <source>
        <dbReference type="ARBA" id="ARBA00000085"/>
    </source>
</evidence>
<keyword evidence="3" id="KW-0808">Transferase</keyword>
<evidence type="ECO:0000256" key="2">
    <source>
        <dbReference type="ARBA" id="ARBA00012438"/>
    </source>
</evidence>
<keyword evidence="7" id="KW-0812">Transmembrane</keyword>
<feature type="domain" description="Histidine kinase" evidence="8">
    <location>
        <begin position="175"/>
        <end position="377"/>
    </location>
</feature>
<feature type="transmembrane region" description="Helical" evidence="7">
    <location>
        <begin position="62"/>
        <end position="85"/>
    </location>
</feature>
<keyword evidence="7" id="KW-1133">Transmembrane helix</keyword>
<organism evidence="9 10">
    <name type="scientific">Salinigranum rubrum</name>
    <dbReference type="NCBI Taxonomy" id="755307"/>
    <lineage>
        <taxon>Archaea</taxon>
        <taxon>Methanobacteriati</taxon>
        <taxon>Methanobacteriota</taxon>
        <taxon>Stenosarchaea group</taxon>
        <taxon>Halobacteria</taxon>
        <taxon>Halobacteriales</taxon>
        <taxon>Haloferacaceae</taxon>
        <taxon>Salinigranum</taxon>
    </lineage>
</organism>
<evidence type="ECO:0000256" key="7">
    <source>
        <dbReference type="SAM" id="Phobius"/>
    </source>
</evidence>
<evidence type="ECO:0000256" key="6">
    <source>
        <dbReference type="ARBA" id="ARBA00022840"/>
    </source>
</evidence>
<dbReference type="CDD" id="cd16936">
    <property type="entry name" value="HATPase_RsbW-like"/>
    <property type="match status" value="1"/>
</dbReference>
<dbReference type="EC" id="2.7.13.3" evidence="2"/>
<reference evidence="9 10" key="1">
    <citation type="submission" date="2018-01" db="EMBL/GenBank/DDBJ databases">
        <title>Complete genome sequence of Salinigranum rubrum GX10T, an extremely halophilic archaeon isolated from a marine solar saltern.</title>
        <authorList>
            <person name="Han S."/>
        </authorList>
    </citation>
    <scope>NUCLEOTIDE SEQUENCE [LARGE SCALE GENOMIC DNA]</scope>
    <source>
        <strain evidence="9 10">GX10</strain>
    </source>
</reference>
<comment type="catalytic activity">
    <reaction evidence="1">
        <text>ATP + protein L-histidine = ADP + protein N-phospho-L-histidine.</text>
        <dbReference type="EC" id="2.7.13.3"/>
    </reaction>
</comment>
<dbReference type="InterPro" id="IPR005467">
    <property type="entry name" value="His_kinase_dom"/>
</dbReference>
<evidence type="ECO:0000256" key="5">
    <source>
        <dbReference type="ARBA" id="ARBA00022777"/>
    </source>
</evidence>
<dbReference type="InterPro" id="IPR050980">
    <property type="entry name" value="2C_sensor_his_kinase"/>
</dbReference>
<evidence type="ECO:0000256" key="3">
    <source>
        <dbReference type="ARBA" id="ARBA00022679"/>
    </source>
</evidence>
<accession>A0A2I8VHQ7</accession>
<dbReference type="RefSeq" id="WP_103424107.1">
    <property type="nucleotide sequence ID" value="NZ_CP026309.1"/>
</dbReference>
<keyword evidence="5 9" id="KW-0418">Kinase</keyword>
<dbReference type="GeneID" id="35590830"/>
<dbReference type="EMBL" id="CP026309">
    <property type="protein sequence ID" value="AUV80589.1"/>
    <property type="molecule type" value="Genomic_DNA"/>
</dbReference>
<dbReference type="AlphaFoldDB" id="A0A2I8VHQ7"/>
<dbReference type="Pfam" id="PF02518">
    <property type="entry name" value="HATPase_c"/>
    <property type="match status" value="1"/>
</dbReference>
<dbReference type="PANTHER" id="PTHR44936">
    <property type="entry name" value="SENSOR PROTEIN CREC"/>
    <property type="match status" value="1"/>
</dbReference>
<dbReference type="OrthoDB" id="342253at2157"/>
<keyword evidence="10" id="KW-1185">Reference proteome</keyword>
<dbReference type="PANTHER" id="PTHR44936:SF10">
    <property type="entry name" value="SENSOR PROTEIN RSTB"/>
    <property type="match status" value="1"/>
</dbReference>
<dbReference type="SUPFAM" id="SSF55874">
    <property type="entry name" value="ATPase domain of HSP90 chaperone/DNA topoisomerase II/histidine kinase"/>
    <property type="match status" value="1"/>
</dbReference>
<feature type="transmembrane region" description="Helical" evidence="7">
    <location>
        <begin position="122"/>
        <end position="149"/>
    </location>
</feature>
<protein>
    <recommendedName>
        <fullName evidence="2">histidine kinase</fullName>
        <ecNumber evidence="2">2.7.13.3</ecNumber>
    </recommendedName>
</protein>
<feature type="transmembrane region" description="Helical" evidence="7">
    <location>
        <begin position="97"/>
        <end position="116"/>
    </location>
</feature>
<keyword evidence="4" id="KW-0547">Nucleotide-binding</keyword>
<gene>
    <name evidence="9" type="ORF">C2R22_02035</name>
</gene>
<dbReference type="PROSITE" id="PS50109">
    <property type="entry name" value="HIS_KIN"/>
    <property type="match status" value="1"/>
</dbReference>
<keyword evidence="6" id="KW-0067">ATP-binding</keyword>
<sequence length="381" mass="40558">MNQVLTRIDRRLSSTFDDETTAVTRRRSRAARMGASVAVSVTGVVLLSPNIAPLFVGGQPPFSVALSVFGSLVCLGLAVSGYLLYRSEFSTANAVRIAVWNLLGVVVLGVVLWLHGMVQGPVVFGAGGVESALTAGNILAISTAAHVIIGVHDARRVRAEQLADEQRKLAVLNRALRHNLRNESTILVGHGERLEQEVDDPSLEKSARVVAERARTVGGLADKAKTIIDLFERERRVEHPHDVRTMVDGAVAEVTGDAGATVGVSVPDGVWVWADDCYRTALGELVENAFEHGKPPVEVTVTADDEWVHTHVRDAGEGVPDHEAAVVGGETDITPLTHASGLGLWLARSAAEANGGRLRFDEEAEGTVVTLSHRRAAGPTA</sequence>
<feature type="transmembrane region" description="Helical" evidence="7">
    <location>
        <begin position="35"/>
        <end position="56"/>
    </location>
</feature>
<evidence type="ECO:0000313" key="10">
    <source>
        <dbReference type="Proteomes" id="UP000236584"/>
    </source>
</evidence>